<organism evidence="9 10">
    <name type="scientific">Gadus morhua</name>
    <name type="common">Atlantic cod</name>
    <dbReference type="NCBI Taxonomy" id="8049"/>
    <lineage>
        <taxon>Eukaryota</taxon>
        <taxon>Metazoa</taxon>
        <taxon>Chordata</taxon>
        <taxon>Craniata</taxon>
        <taxon>Vertebrata</taxon>
        <taxon>Euteleostomi</taxon>
        <taxon>Actinopterygii</taxon>
        <taxon>Neopterygii</taxon>
        <taxon>Teleostei</taxon>
        <taxon>Neoteleostei</taxon>
        <taxon>Acanthomorphata</taxon>
        <taxon>Zeiogadaria</taxon>
        <taxon>Gadariae</taxon>
        <taxon>Gadiformes</taxon>
        <taxon>Gadoidei</taxon>
        <taxon>Gadidae</taxon>
        <taxon>Gadus</taxon>
    </lineage>
</organism>
<dbReference type="GO" id="GO:0004518">
    <property type="term" value="F:nuclease activity"/>
    <property type="evidence" value="ECO:0007669"/>
    <property type="project" value="UniProtKB-KW"/>
</dbReference>
<protein>
    <recommendedName>
        <fullName evidence="8">DDE Tnp4 domain-containing protein</fullName>
    </recommendedName>
</protein>
<proteinExistence type="inferred from homology"/>
<dbReference type="OMA" id="HWWNNIV"/>
<feature type="domain" description="DDE Tnp4" evidence="8">
    <location>
        <begin position="284"/>
        <end position="362"/>
    </location>
</feature>
<dbReference type="Proteomes" id="UP000694546">
    <property type="component" value="Chromosome 16"/>
</dbReference>
<comment type="similarity">
    <text evidence="3">Belongs to the HARBI1 family.</text>
</comment>
<keyword evidence="5" id="KW-0479">Metal-binding</keyword>
<dbReference type="GO" id="GO:0016787">
    <property type="term" value="F:hydrolase activity"/>
    <property type="evidence" value="ECO:0007669"/>
    <property type="project" value="UniProtKB-KW"/>
</dbReference>
<evidence type="ECO:0000256" key="7">
    <source>
        <dbReference type="ARBA" id="ARBA00023242"/>
    </source>
</evidence>
<name>A0A8C5CP44_GADMO</name>
<dbReference type="GO" id="GO:0046872">
    <property type="term" value="F:metal ion binding"/>
    <property type="evidence" value="ECO:0007669"/>
    <property type="project" value="UniProtKB-KW"/>
</dbReference>
<keyword evidence="10" id="KW-1185">Reference proteome</keyword>
<reference evidence="9" key="2">
    <citation type="submission" date="2025-09" db="UniProtKB">
        <authorList>
            <consortium name="Ensembl"/>
        </authorList>
    </citation>
    <scope>IDENTIFICATION</scope>
</reference>
<evidence type="ECO:0000256" key="6">
    <source>
        <dbReference type="ARBA" id="ARBA00022801"/>
    </source>
</evidence>
<evidence type="ECO:0000313" key="9">
    <source>
        <dbReference type="Ensembl" id="ENSGMOP00000063951.1"/>
    </source>
</evidence>
<comment type="subcellular location">
    <subcellularLocation>
        <location evidence="2">Nucleus</location>
    </subcellularLocation>
</comment>
<sequence length="411" mass="46390">MDADVCAGALLSLISVHQAKQLQQDNRAETRRLTRSKQRVAARRMALQYLKQCSPWTPRVWSYPRPNAWWETTATGFTDHQWLQHFRVSWATFSFLCGALRRRLKRQDTTYRLCIPLSKRVALALYKLGNPCSYKTVAELFAVGVASVCHCVRDFCSAVIEVLRPQLVAEPTPGDLRETAERFYLAHGVPRCVGVIGRILVPIVRPPHHRADPPGGGEGWRLVVSLQAVVDGEGRFWEVNVGDPEWAPAPGEGSVGSGLWPWARKDFPDRMQTLLGDEEGGLCLLADDEALPARTWLLRPHRTSAWLTADQELFNAQVLPARRAARQALARLKGRWRCLDRRLDCTVEVVRDMARACCVLHNLCERNADAFLPEWVEAEGDPRWPDADKSHTDLDCTPPWLALQPLEDEGL</sequence>
<dbReference type="PANTHER" id="PTHR22930">
    <property type="match status" value="1"/>
</dbReference>
<evidence type="ECO:0000313" key="10">
    <source>
        <dbReference type="Proteomes" id="UP000694546"/>
    </source>
</evidence>
<accession>A0A8C5CP44</accession>
<reference evidence="9" key="1">
    <citation type="submission" date="2025-08" db="UniProtKB">
        <authorList>
            <consortium name="Ensembl"/>
        </authorList>
    </citation>
    <scope>IDENTIFICATION</scope>
</reference>
<comment type="cofactor">
    <cofactor evidence="1">
        <name>a divalent metal cation</name>
        <dbReference type="ChEBI" id="CHEBI:60240"/>
    </cofactor>
</comment>
<evidence type="ECO:0000256" key="4">
    <source>
        <dbReference type="ARBA" id="ARBA00022722"/>
    </source>
</evidence>
<dbReference type="PANTHER" id="PTHR22930:SF236">
    <property type="entry name" value="PROTEIN ALP1-LIKE-RELATED"/>
    <property type="match status" value="1"/>
</dbReference>
<dbReference type="Ensembl" id="ENSGMOT00000031493.1">
    <property type="protein sequence ID" value="ENSGMOP00000063951.1"/>
    <property type="gene ID" value="ENSGMOG00000028009.1"/>
</dbReference>
<keyword evidence="6" id="KW-0378">Hydrolase</keyword>
<evidence type="ECO:0000256" key="5">
    <source>
        <dbReference type="ARBA" id="ARBA00022723"/>
    </source>
</evidence>
<dbReference type="InterPro" id="IPR045249">
    <property type="entry name" value="HARBI1-like"/>
</dbReference>
<dbReference type="AlphaFoldDB" id="A0A8C5CP44"/>
<keyword evidence="7" id="KW-0539">Nucleus</keyword>
<evidence type="ECO:0000259" key="8">
    <source>
        <dbReference type="Pfam" id="PF13359"/>
    </source>
</evidence>
<dbReference type="GO" id="GO:0005634">
    <property type="term" value="C:nucleus"/>
    <property type="evidence" value="ECO:0007669"/>
    <property type="project" value="UniProtKB-SubCell"/>
</dbReference>
<evidence type="ECO:0000256" key="1">
    <source>
        <dbReference type="ARBA" id="ARBA00001968"/>
    </source>
</evidence>
<evidence type="ECO:0000256" key="3">
    <source>
        <dbReference type="ARBA" id="ARBA00006958"/>
    </source>
</evidence>
<keyword evidence="4" id="KW-0540">Nuclease</keyword>
<dbReference type="InterPro" id="IPR027806">
    <property type="entry name" value="HARBI1_dom"/>
</dbReference>
<dbReference type="GeneTree" id="ENSGT00940000163250"/>
<dbReference type="Pfam" id="PF13359">
    <property type="entry name" value="DDE_Tnp_4"/>
    <property type="match status" value="1"/>
</dbReference>
<evidence type="ECO:0000256" key="2">
    <source>
        <dbReference type="ARBA" id="ARBA00004123"/>
    </source>
</evidence>